<protein>
    <submittedName>
        <fullName evidence="5">Glycoside hydrolase family 16 protein</fullName>
    </submittedName>
</protein>
<dbReference type="InterPro" id="IPR050546">
    <property type="entry name" value="Glycosyl_Hydrlase_16"/>
</dbReference>
<name>A0A5C3KW67_COPMA</name>
<dbReference type="AlphaFoldDB" id="A0A5C3KW67"/>
<dbReference type="Pfam" id="PF00722">
    <property type="entry name" value="Glyco_hydro_16"/>
    <property type="match status" value="1"/>
</dbReference>
<accession>A0A5C3KW67</accession>
<feature type="region of interest" description="Disordered" evidence="2">
    <location>
        <begin position="1"/>
        <end position="24"/>
    </location>
</feature>
<dbReference type="EMBL" id="ML210206">
    <property type="protein sequence ID" value="TFK24103.1"/>
    <property type="molecule type" value="Genomic_DNA"/>
</dbReference>
<evidence type="ECO:0000313" key="6">
    <source>
        <dbReference type="Proteomes" id="UP000307440"/>
    </source>
</evidence>
<reference evidence="5 6" key="1">
    <citation type="journal article" date="2019" name="Nat. Ecol. Evol.">
        <title>Megaphylogeny resolves global patterns of mushroom evolution.</title>
        <authorList>
            <person name="Varga T."/>
            <person name="Krizsan K."/>
            <person name="Foldi C."/>
            <person name="Dima B."/>
            <person name="Sanchez-Garcia M."/>
            <person name="Sanchez-Ramirez S."/>
            <person name="Szollosi G.J."/>
            <person name="Szarkandi J.G."/>
            <person name="Papp V."/>
            <person name="Albert L."/>
            <person name="Andreopoulos W."/>
            <person name="Angelini C."/>
            <person name="Antonin V."/>
            <person name="Barry K.W."/>
            <person name="Bougher N.L."/>
            <person name="Buchanan P."/>
            <person name="Buyck B."/>
            <person name="Bense V."/>
            <person name="Catcheside P."/>
            <person name="Chovatia M."/>
            <person name="Cooper J."/>
            <person name="Damon W."/>
            <person name="Desjardin D."/>
            <person name="Finy P."/>
            <person name="Geml J."/>
            <person name="Haridas S."/>
            <person name="Hughes K."/>
            <person name="Justo A."/>
            <person name="Karasinski D."/>
            <person name="Kautmanova I."/>
            <person name="Kiss B."/>
            <person name="Kocsube S."/>
            <person name="Kotiranta H."/>
            <person name="LaButti K.M."/>
            <person name="Lechner B.E."/>
            <person name="Liimatainen K."/>
            <person name="Lipzen A."/>
            <person name="Lukacs Z."/>
            <person name="Mihaltcheva S."/>
            <person name="Morgado L.N."/>
            <person name="Niskanen T."/>
            <person name="Noordeloos M.E."/>
            <person name="Ohm R.A."/>
            <person name="Ortiz-Santana B."/>
            <person name="Ovrebo C."/>
            <person name="Racz N."/>
            <person name="Riley R."/>
            <person name="Savchenko A."/>
            <person name="Shiryaev A."/>
            <person name="Soop K."/>
            <person name="Spirin V."/>
            <person name="Szebenyi C."/>
            <person name="Tomsovsky M."/>
            <person name="Tulloss R.E."/>
            <person name="Uehling J."/>
            <person name="Grigoriev I.V."/>
            <person name="Vagvolgyi C."/>
            <person name="Papp T."/>
            <person name="Martin F.M."/>
            <person name="Miettinen O."/>
            <person name="Hibbett D.S."/>
            <person name="Nagy L.G."/>
        </authorList>
    </citation>
    <scope>NUCLEOTIDE SEQUENCE [LARGE SCALE GENOMIC DNA]</scope>
    <source>
        <strain evidence="5 6">CBS 121175</strain>
    </source>
</reference>
<dbReference type="Proteomes" id="UP000307440">
    <property type="component" value="Unassembled WGS sequence"/>
</dbReference>
<keyword evidence="6" id="KW-1185">Reference proteome</keyword>
<evidence type="ECO:0000256" key="3">
    <source>
        <dbReference type="SAM" id="Phobius"/>
    </source>
</evidence>
<dbReference type="GO" id="GO:0004553">
    <property type="term" value="F:hydrolase activity, hydrolyzing O-glycosyl compounds"/>
    <property type="evidence" value="ECO:0007669"/>
    <property type="project" value="InterPro"/>
</dbReference>
<proteinExistence type="inferred from homology"/>
<keyword evidence="5" id="KW-0378">Hydrolase</keyword>
<dbReference type="SUPFAM" id="SSF49899">
    <property type="entry name" value="Concanavalin A-like lectins/glucanases"/>
    <property type="match status" value="1"/>
</dbReference>
<keyword evidence="3" id="KW-1133">Transmembrane helix</keyword>
<keyword evidence="3" id="KW-0812">Transmembrane</keyword>
<organism evidence="5 6">
    <name type="scientific">Coprinopsis marcescibilis</name>
    <name type="common">Agaric fungus</name>
    <name type="synonym">Psathyrella marcescibilis</name>
    <dbReference type="NCBI Taxonomy" id="230819"/>
    <lineage>
        <taxon>Eukaryota</taxon>
        <taxon>Fungi</taxon>
        <taxon>Dikarya</taxon>
        <taxon>Basidiomycota</taxon>
        <taxon>Agaricomycotina</taxon>
        <taxon>Agaricomycetes</taxon>
        <taxon>Agaricomycetidae</taxon>
        <taxon>Agaricales</taxon>
        <taxon>Agaricineae</taxon>
        <taxon>Psathyrellaceae</taxon>
        <taxon>Coprinopsis</taxon>
    </lineage>
</organism>
<dbReference type="GO" id="GO:0005975">
    <property type="term" value="P:carbohydrate metabolic process"/>
    <property type="evidence" value="ECO:0007669"/>
    <property type="project" value="InterPro"/>
</dbReference>
<comment type="similarity">
    <text evidence="1">Belongs to the glycosyl hydrolase 16 family.</text>
</comment>
<dbReference type="InterPro" id="IPR000757">
    <property type="entry name" value="Beta-glucanase-like"/>
</dbReference>
<evidence type="ECO:0000259" key="4">
    <source>
        <dbReference type="PROSITE" id="PS51762"/>
    </source>
</evidence>
<dbReference type="PANTHER" id="PTHR10963:SF55">
    <property type="entry name" value="GLYCOSIDE HYDROLASE FAMILY 16 PROTEIN"/>
    <property type="match status" value="1"/>
</dbReference>
<feature type="domain" description="GH16" evidence="4">
    <location>
        <begin position="168"/>
        <end position="488"/>
    </location>
</feature>
<evidence type="ECO:0000313" key="5">
    <source>
        <dbReference type="EMBL" id="TFK24103.1"/>
    </source>
</evidence>
<dbReference type="InterPro" id="IPR013320">
    <property type="entry name" value="ConA-like_dom_sf"/>
</dbReference>
<gene>
    <name evidence="5" type="ORF">FA15DRAFT_641537</name>
</gene>
<dbReference type="Gene3D" id="2.60.120.200">
    <property type="match status" value="1"/>
</dbReference>
<dbReference type="PANTHER" id="PTHR10963">
    <property type="entry name" value="GLYCOSYL HYDROLASE-RELATED"/>
    <property type="match status" value="1"/>
</dbReference>
<feature type="transmembrane region" description="Helical" evidence="3">
    <location>
        <begin position="121"/>
        <end position="143"/>
    </location>
</feature>
<evidence type="ECO:0000256" key="1">
    <source>
        <dbReference type="ARBA" id="ARBA00006865"/>
    </source>
</evidence>
<sequence>MAATSGTSSGASSESNSLRQSPSSSSLYKASAAASASLPRNSSTHSFRAAFLAPSSRPSSTIWTPPQAQFVPSALGQDPAASTAFLSKSRPPMTSTRLTAPLTKDDKPWLSSRQPKTYTSYFLTLFCIFLGLCGAAALCYFGYTEVNVLDPSRLCLEMDEQFTGGLNPDYWNVEIQTGGFGNGEFQMTSDSSDNLFVRNNQLYIHPTLTTEALPDVDIFNGGNRTLPGCTADDERASCTASSNNLLGAVIPPAISARINTKGKKSIRYGKVEIRAKLPKGDWLWPAVWMLPQDNRYGAWPMSGEIDLVEARGNDQAYKGQGRNFVRSSLNYGPLPSLYTQIYGWQSLKRSSFDQAFHTYTLEWTPEFIRMFVDKRLYSMLEVDKLRADKTNFWARGKYPQVATNWTADNTGNGEMVVVNDIWKANDGAPNAPFDQPFYLIANLAVGGTSGWFPDGTGEKAWYDKSQTAMRDFALDQARWARTWGGVDDRSLRLDSVKMWSLCR</sequence>
<keyword evidence="3" id="KW-0472">Membrane</keyword>
<dbReference type="PROSITE" id="PS51762">
    <property type="entry name" value="GH16_2"/>
    <property type="match status" value="1"/>
</dbReference>
<dbReference type="OrthoDB" id="4781at2759"/>
<evidence type="ECO:0000256" key="2">
    <source>
        <dbReference type="SAM" id="MobiDB-lite"/>
    </source>
</evidence>
<dbReference type="STRING" id="230819.A0A5C3KW67"/>